<dbReference type="AlphaFoldDB" id="A0A941ANG4"/>
<accession>A0A941ANG4</accession>
<gene>
    <name evidence="1" type="ORF">J7W16_04120</name>
</gene>
<dbReference type="Proteomes" id="UP000678228">
    <property type="component" value="Unassembled WGS sequence"/>
</dbReference>
<evidence type="ECO:0000313" key="2">
    <source>
        <dbReference type="Proteomes" id="UP000678228"/>
    </source>
</evidence>
<name>A0A941ANG4_9BACI</name>
<dbReference type="RefSeq" id="WP_210595959.1">
    <property type="nucleotide sequence ID" value="NZ_JAGKSQ010000002.1"/>
</dbReference>
<keyword evidence="2" id="KW-1185">Reference proteome</keyword>
<evidence type="ECO:0000313" key="1">
    <source>
        <dbReference type="EMBL" id="MBP3950307.1"/>
    </source>
</evidence>
<sequence length="105" mass="12456">MNLTRDTKLELIKPLLYQEEVDGLVYKEILPVGRNAVYLEKRRPRRINVYEDIHPEHINGYLMHFETVDVSVGHLVAVKDRNGWNCYITFTSDNELFEFFKVREG</sequence>
<comment type="caution">
    <text evidence="1">The sequence shown here is derived from an EMBL/GenBank/DDBJ whole genome shotgun (WGS) entry which is preliminary data.</text>
</comment>
<dbReference type="EMBL" id="JAGKSQ010000002">
    <property type="protein sequence ID" value="MBP3950307.1"/>
    <property type="molecule type" value="Genomic_DNA"/>
</dbReference>
<protein>
    <submittedName>
        <fullName evidence="1">Uncharacterized protein</fullName>
    </submittedName>
</protein>
<reference evidence="1" key="1">
    <citation type="submission" date="2021-03" db="EMBL/GenBank/DDBJ databases">
        <title>Bacillus suaedae sp. nov., isolated from Suaeda aralocaspica.</title>
        <authorList>
            <person name="Lei R.F.R."/>
        </authorList>
    </citation>
    <scope>NUCLEOTIDE SEQUENCE</scope>
    <source>
        <strain evidence="1">YZJH907-2</strain>
    </source>
</reference>
<organism evidence="1 2">
    <name type="scientific">Halalkalibacter suaedae</name>
    <dbReference type="NCBI Taxonomy" id="2822140"/>
    <lineage>
        <taxon>Bacteria</taxon>
        <taxon>Bacillati</taxon>
        <taxon>Bacillota</taxon>
        <taxon>Bacilli</taxon>
        <taxon>Bacillales</taxon>
        <taxon>Bacillaceae</taxon>
        <taxon>Halalkalibacter</taxon>
    </lineage>
</organism>
<proteinExistence type="predicted"/>